<feature type="signal peptide" evidence="2">
    <location>
        <begin position="1"/>
        <end position="23"/>
    </location>
</feature>
<dbReference type="Proteomes" id="UP000095347">
    <property type="component" value="Unassembled WGS sequence"/>
</dbReference>
<evidence type="ECO:0000313" key="4">
    <source>
        <dbReference type="Proteomes" id="UP000095347"/>
    </source>
</evidence>
<evidence type="ECO:0000256" key="1">
    <source>
        <dbReference type="SAM" id="MobiDB-lite"/>
    </source>
</evidence>
<dbReference type="AlphaFoldDB" id="A0A1E5Q9C5"/>
<reference evidence="4" key="1">
    <citation type="submission" date="2016-07" db="EMBL/GenBank/DDBJ databases">
        <authorList>
            <person name="Florea S."/>
            <person name="Webb J.S."/>
            <person name="Jaromczyk J."/>
            <person name="Schardl C.L."/>
        </authorList>
    </citation>
    <scope>NUCLEOTIDE SEQUENCE [LARGE SCALE GENOMIC DNA]</scope>
    <source>
        <strain evidence="4">MV-1</strain>
    </source>
</reference>
<gene>
    <name evidence="3" type="ORF">BEN30_07485</name>
</gene>
<keyword evidence="2" id="KW-0732">Signal</keyword>
<accession>A0A1E5Q9C5</accession>
<feature type="region of interest" description="Disordered" evidence="1">
    <location>
        <begin position="75"/>
        <end position="103"/>
    </location>
</feature>
<protein>
    <submittedName>
        <fullName evidence="3">Uncharacterized protein</fullName>
    </submittedName>
</protein>
<proteinExistence type="predicted"/>
<feature type="compositionally biased region" description="Basic and acidic residues" evidence="1">
    <location>
        <begin position="93"/>
        <end position="103"/>
    </location>
</feature>
<dbReference type="RefSeq" id="WP_069957421.1">
    <property type="nucleotide sequence ID" value="NZ_MCGG01000017.1"/>
</dbReference>
<organism evidence="3 4">
    <name type="scientific">Magnetovibrio blakemorei</name>
    <dbReference type="NCBI Taxonomy" id="28181"/>
    <lineage>
        <taxon>Bacteria</taxon>
        <taxon>Pseudomonadati</taxon>
        <taxon>Pseudomonadota</taxon>
        <taxon>Alphaproteobacteria</taxon>
        <taxon>Rhodospirillales</taxon>
        <taxon>Magnetovibrionaceae</taxon>
        <taxon>Magnetovibrio</taxon>
    </lineage>
</organism>
<name>A0A1E5Q9C5_9PROT</name>
<comment type="caution">
    <text evidence="3">The sequence shown here is derived from an EMBL/GenBank/DDBJ whole genome shotgun (WGS) entry which is preliminary data.</text>
</comment>
<feature type="chain" id="PRO_5009184149" evidence="2">
    <location>
        <begin position="24"/>
        <end position="103"/>
    </location>
</feature>
<evidence type="ECO:0000313" key="3">
    <source>
        <dbReference type="EMBL" id="OEJ68092.1"/>
    </source>
</evidence>
<dbReference type="OrthoDB" id="7308154at2"/>
<keyword evidence="4" id="KW-1185">Reference proteome</keyword>
<evidence type="ECO:0000256" key="2">
    <source>
        <dbReference type="SAM" id="SignalP"/>
    </source>
</evidence>
<dbReference type="EMBL" id="MCGG01000017">
    <property type="protein sequence ID" value="OEJ68092.1"/>
    <property type="molecule type" value="Genomic_DNA"/>
</dbReference>
<sequence>MLIKLFAPLAVLGLLISAQPAHADTMDIPGVDSQSSPKELLEGASRMMLQALELMIKAVPQYAAPVILPNGDILIRRKPSEPDETLPKSNPGEQDKHSDQDRI</sequence>